<sequence>MDFTIISTLYELIQSKQALLVNASVSGVLVYIGPVLSLLLTIRFMMLGLFTLYNPGVGEPLSFLIKEYLRVVIILSFATSAGWYQQSLIHLALALPDSLVNAVFVFDRTSASNLVMLLEQDTRHCLDFISQAFGQVNTTKSNVAAQNQVAGAIMIVSCSLYVGISAGLLITAKLMLGLTLCFGPLALICLIWEPTRALFFSWLATLVRFELLTLLLLMVMGLFMSLFHQLTLNLVPGRDVLIVALSALILTFINIFVFYQVYQLAQSLSSGLQQIPGVSQLMLALTGAQQSGHSMATSSITEGGAGNHAGSPLASPSASGLSGRARGSRGR</sequence>
<dbReference type="GO" id="GO:0016020">
    <property type="term" value="C:membrane"/>
    <property type="evidence" value="ECO:0007669"/>
    <property type="project" value="UniProtKB-SubCell"/>
</dbReference>
<evidence type="ECO:0000256" key="2">
    <source>
        <dbReference type="ARBA" id="ARBA00022692"/>
    </source>
</evidence>
<feature type="transmembrane region" description="Helical" evidence="6">
    <location>
        <begin position="240"/>
        <end position="262"/>
    </location>
</feature>
<evidence type="ECO:0000256" key="1">
    <source>
        <dbReference type="ARBA" id="ARBA00004141"/>
    </source>
</evidence>
<dbReference type="Proteomes" id="UP000242515">
    <property type="component" value="Unassembled WGS sequence"/>
</dbReference>
<keyword evidence="3 6" id="KW-1133">Transmembrane helix</keyword>
<dbReference type="STRING" id="988801.SAMN05216522_102162"/>
<dbReference type="InterPro" id="IPR007688">
    <property type="entry name" value="Conjugal_tfr_TrbL/VirB6"/>
</dbReference>
<name>A0A1H9F6B1_9GAMM</name>
<protein>
    <submittedName>
        <fullName evidence="7">Type IV secretion system protein VirB6</fullName>
    </submittedName>
</protein>
<keyword evidence="4 6" id="KW-0472">Membrane</keyword>
<reference evidence="8" key="1">
    <citation type="submission" date="2016-10" db="EMBL/GenBank/DDBJ databases">
        <authorList>
            <person name="Varghese N."/>
            <person name="Submissions S."/>
        </authorList>
    </citation>
    <scope>NUCLEOTIDE SEQUENCE [LARGE SCALE GENOMIC DNA]</scope>
    <source>
        <strain evidence="8">8N4</strain>
    </source>
</reference>
<keyword evidence="8" id="KW-1185">Reference proteome</keyword>
<dbReference type="GO" id="GO:0030255">
    <property type="term" value="P:protein secretion by the type IV secretion system"/>
    <property type="evidence" value="ECO:0007669"/>
    <property type="project" value="InterPro"/>
</dbReference>
<evidence type="ECO:0000256" key="6">
    <source>
        <dbReference type="SAM" id="Phobius"/>
    </source>
</evidence>
<feature type="transmembrane region" description="Helical" evidence="6">
    <location>
        <begin position="199"/>
        <end position="228"/>
    </location>
</feature>
<gene>
    <name evidence="7" type="ORF">SAMN05216522_102162</name>
</gene>
<feature type="transmembrane region" description="Helical" evidence="6">
    <location>
        <begin position="174"/>
        <end position="192"/>
    </location>
</feature>
<accession>A0A1H9F6B1</accession>
<dbReference type="EMBL" id="FOGC01000002">
    <property type="protein sequence ID" value="SEQ32808.1"/>
    <property type="molecule type" value="Genomic_DNA"/>
</dbReference>
<feature type="compositionally biased region" description="Low complexity" evidence="5">
    <location>
        <begin position="309"/>
        <end position="325"/>
    </location>
</feature>
<organism evidence="7 8">
    <name type="scientific">Rosenbergiella nectarea</name>
    <dbReference type="NCBI Taxonomy" id="988801"/>
    <lineage>
        <taxon>Bacteria</taxon>
        <taxon>Pseudomonadati</taxon>
        <taxon>Pseudomonadota</taxon>
        <taxon>Gammaproteobacteria</taxon>
        <taxon>Enterobacterales</taxon>
        <taxon>Erwiniaceae</taxon>
        <taxon>Rosenbergiella</taxon>
    </lineage>
</organism>
<evidence type="ECO:0000313" key="7">
    <source>
        <dbReference type="EMBL" id="SEQ32808.1"/>
    </source>
</evidence>
<dbReference type="Pfam" id="PF04610">
    <property type="entry name" value="TrbL"/>
    <property type="match status" value="1"/>
</dbReference>
<comment type="subcellular location">
    <subcellularLocation>
        <location evidence="1">Membrane</location>
        <topology evidence="1">Multi-pass membrane protein</topology>
    </subcellularLocation>
</comment>
<feature type="transmembrane region" description="Helical" evidence="6">
    <location>
        <begin position="149"/>
        <end position="168"/>
    </location>
</feature>
<dbReference type="OrthoDB" id="9006928at2"/>
<dbReference type="RefSeq" id="WP_092672910.1">
    <property type="nucleotide sequence ID" value="NZ_FOGC01000002.1"/>
</dbReference>
<dbReference type="AlphaFoldDB" id="A0A1H9F6B1"/>
<evidence type="ECO:0000256" key="4">
    <source>
        <dbReference type="ARBA" id="ARBA00023136"/>
    </source>
</evidence>
<keyword evidence="2 6" id="KW-0812">Transmembrane</keyword>
<feature type="region of interest" description="Disordered" evidence="5">
    <location>
        <begin position="295"/>
        <end position="331"/>
    </location>
</feature>
<evidence type="ECO:0000256" key="3">
    <source>
        <dbReference type="ARBA" id="ARBA00022989"/>
    </source>
</evidence>
<proteinExistence type="predicted"/>
<evidence type="ECO:0000313" key="8">
    <source>
        <dbReference type="Proteomes" id="UP000242515"/>
    </source>
</evidence>
<feature type="transmembrane region" description="Helical" evidence="6">
    <location>
        <begin position="28"/>
        <end position="53"/>
    </location>
</feature>
<evidence type="ECO:0000256" key="5">
    <source>
        <dbReference type="SAM" id="MobiDB-lite"/>
    </source>
</evidence>